<gene>
    <name evidence="1" type="ORF">IX84_15765</name>
</gene>
<accession>A0A098S419</accession>
<organism evidence="1 2">
    <name type="scientific">Phaeodactylibacter xiamenensis</name>
    <dbReference type="NCBI Taxonomy" id="1524460"/>
    <lineage>
        <taxon>Bacteria</taxon>
        <taxon>Pseudomonadati</taxon>
        <taxon>Bacteroidota</taxon>
        <taxon>Saprospiria</taxon>
        <taxon>Saprospirales</taxon>
        <taxon>Haliscomenobacteraceae</taxon>
        <taxon>Phaeodactylibacter</taxon>
    </lineage>
</organism>
<keyword evidence="2" id="KW-1185">Reference proteome</keyword>
<dbReference type="AlphaFoldDB" id="A0A098S419"/>
<sequence length="83" mass="9500">MEGKLEINNIMKLIHALSLEGKLEIMNRLSSEIKSDIPPQSNDIEKSVLVDRLYGAWKDIDEDIFKSILESRTLSERDINLDA</sequence>
<dbReference type="EMBL" id="JPOS01000038">
    <property type="protein sequence ID" value="KGE87119.1"/>
    <property type="molecule type" value="Genomic_DNA"/>
</dbReference>
<proteinExistence type="predicted"/>
<reference evidence="1 2" key="1">
    <citation type="journal article" date="2014" name="Int. J. Syst. Evol. Microbiol.">
        <title>Phaeodactylibacter xiamenensis gen. nov., sp. nov., a member of the family Saprospiraceae isolated from the marine alga Phaeodactylum tricornutum.</title>
        <authorList>
            <person name="Chen Z.Jr."/>
            <person name="Lei X."/>
            <person name="Lai Q."/>
            <person name="Li Y."/>
            <person name="Zhang B."/>
            <person name="Zhang J."/>
            <person name="Zhang H."/>
            <person name="Yang L."/>
            <person name="Zheng W."/>
            <person name="Tian Y."/>
            <person name="Yu Z."/>
            <person name="Xu H.Jr."/>
            <person name="Zheng T."/>
        </authorList>
    </citation>
    <scope>NUCLEOTIDE SEQUENCE [LARGE SCALE GENOMIC DNA]</scope>
    <source>
        <strain evidence="1 2">KD52</strain>
    </source>
</reference>
<evidence type="ECO:0000313" key="2">
    <source>
        <dbReference type="Proteomes" id="UP000029736"/>
    </source>
</evidence>
<dbReference type="Proteomes" id="UP000029736">
    <property type="component" value="Unassembled WGS sequence"/>
</dbReference>
<dbReference type="RefSeq" id="WP_044222485.1">
    <property type="nucleotide sequence ID" value="NZ_JBKAGJ010000015.1"/>
</dbReference>
<comment type="caution">
    <text evidence="1">The sequence shown here is derived from an EMBL/GenBank/DDBJ whole genome shotgun (WGS) entry which is preliminary data.</text>
</comment>
<protein>
    <submittedName>
        <fullName evidence="1">Uncharacterized protein</fullName>
    </submittedName>
</protein>
<evidence type="ECO:0000313" key="1">
    <source>
        <dbReference type="EMBL" id="KGE87119.1"/>
    </source>
</evidence>
<name>A0A098S419_9BACT</name>